<keyword evidence="3" id="KW-1185">Reference proteome</keyword>
<protein>
    <recommendedName>
        <fullName evidence="1">DUF7852 domain-containing protein</fullName>
    </recommendedName>
</protein>
<reference evidence="3" key="1">
    <citation type="submission" date="2015-07" db="EMBL/GenBank/DDBJ databases">
        <title>Fjat-10036 dsm4.</title>
        <authorList>
            <person name="Liu B."/>
            <person name="Wang J."/>
            <person name="Zhu Y."/>
            <person name="Liu G."/>
            <person name="Chen Q."/>
            <person name="Chen Z."/>
            <person name="Lan J."/>
            <person name="Che J."/>
            <person name="Ge C."/>
            <person name="Shi H."/>
            <person name="Pan Z."/>
            <person name="Liu X."/>
        </authorList>
    </citation>
    <scope>NUCLEOTIDE SEQUENCE [LARGE SCALE GENOMIC DNA]</scope>
    <source>
        <strain evidence="3">DSM 4</strain>
    </source>
</reference>
<comment type="caution">
    <text evidence="2">The sequence shown here is derived from an EMBL/GenBank/DDBJ whole genome shotgun (WGS) entry which is preliminary data.</text>
</comment>
<organism evidence="2 3">
    <name type="scientific">Sporosarcina globispora</name>
    <name type="common">Bacillus globisporus</name>
    <dbReference type="NCBI Taxonomy" id="1459"/>
    <lineage>
        <taxon>Bacteria</taxon>
        <taxon>Bacillati</taxon>
        <taxon>Bacillota</taxon>
        <taxon>Bacilli</taxon>
        <taxon>Bacillales</taxon>
        <taxon>Caryophanaceae</taxon>
        <taxon>Sporosarcina</taxon>
    </lineage>
</organism>
<gene>
    <name evidence="2" type="ORF">AF332_17115</name>
</gene>
<dbReference type="PATRIC" id="fig|1459.3.peg.3750"/>
<accession>A0A0M0GES0</accession>
<dbReference type="InterPro" id="IPR054845">
    <property type="entry name" value="Exosporium_prot_C"/>
</dbReference>
<feature type="domain" description="DUF7852" evidence="1">
    <location>
        <begin position="37"/>
        <end position="117"/>
    </location>
</feature>
<dbReference type="STRING" id="1459.AF332_17115"/>
<sequence length="261" mass="29328">MDKNKKCIDLNVSASVEQCESVSTGGPPTTPVGERIIRVPVVLAERLVSTSLVANIHFPDPVLEIKDIKKLVKIVQCRLLLPSIPADSMNLFPQRDLNLFLKGFVRKNIQYATPCPNSSSSCVSSEIRSLTVDVPFECVTRIPAGDFAPPFTPPQLPIQNTRNEFDFFRAQDLGKGFPEKDHFLSNDLSQFHQVSTQFYNQLPFCELISSRITEWDEAIDREPLPGSGPLKEGTFTTIVEKMFLEFTVKVMQNQQVRVDVQ</sequence>
<dbReference type="OrthoDB" id="2381017at2"/>
<evidence type="ECO:0000313" key="3">
    <source>
        <dbReference type="Proteomes" id="UP000037109"/>
    </source>
</evidence>
<dbReference type="NCBIfam" id="NF045794">
    <property type="entry name" value="CsxC_fam"/>
    <property type="match status" value="1"/>
</dbReference>
<evidence type="ECO:0000313" key="2">
    <source>
        <dbReference type="EMBL" id="KON88354.1"/>
    </source>
</evidence>
<dbReference type="Pfam" id="PF25250">
    <property type="entry name" value="DUF7852"/>
    <property type="match status" value="1"/>
</dbReference>
<dbReference type="InterPro" id="IPR057174">
    <property type="entry name" value="DUF7852"/>
</dbReference>
<dbReference type="RefSeq" id="WP_053435730.1">
    <property type="nucleotide sequence ID" value="NZ_LGUF01000007.1"/>
</dbReference>
<dbReference type="AlphaFoldDB" id="A0A0M0GES0"/>
<dbReference type="EMBL" id="LGUF01000007">
    <property type="protein sequence ID" value="KON88354.1"/>
    <property type="molecule type" value="Genomic_DNA"/>
</dbReference>
<dbReference type="Proteomes" id="UP000037109">
    <property type="component" value="Unassembled WGS sequence"/>
</dbReference>
<proteinExistence type="predicted"/>
<evidence type="ECO:0000259" key="1">
    <source>
        <dbReference type="Pfam" id="PF25250"/>
    </source>
</evidence>
<name>A0A0M0GES0_SPOGL</name>